<gene>
    <name evidence="2" type="ORF">B4135_2367</name>
</gene>
<dbReference type="EMBL" id="LQYT01000052">
    <property type="protein sequence ID" value="KYD18128.1"/>
    <property type="molecule type" value="Genomic_DNA"/>
</dbReference>
<dbReference type="STRING" id="301148.B4135_2367"/>
<proteinExistence type="predicted"/>
<feature type="region of interest" description="Disordered" evidence="1">
    <location>
        <begin position="22"/>
        <end position="46"/>
    </location>
</feature>
<dbReference type="Proteomes" id="UP000075683">
    <property type="component" value="Unassembled WGS sequence"/>
</dbReference>
<name>A0A150M0N8_9BACI</name>
<organism evidence="2 3">
    <name type="scientific">Caldibacillus debilis</name>
    <dbReference type="NCBI Taxonomy" id="301148"/>
    <lineage>
        <taxon>Bacteria</taxon>
        <taxon>Bacillati</taxon>
        <taxon>Bacillota</taxon>
        <taxon>Bacilli</taxon>
        <taxon>Bacillales</taxon>
        <taxon>Bacillaceae</taxon>
        <taxon>Caldibacillus</taxon>
    </lineage>
</organism>
<evidence type="ECO:0000256" key="1">
    <source>
        <dbReference type="SAM" id="MobiDB-lite"/>
    </source>
</evidence>
<dbReference type="AlphaFoldDB" id="A0A150M0N8"/>
<reference evidence="2 3" key="1">
    <citation type="submission" date="2016-01" db="EMBL/GenBank/DDBJ databases">
        <title>Draft Genome Sequences of Seven Thermophilic Sporeformers Isolated from Foods.</title>
        <authorList>
            <person name="Berendsen E.M."/>
            <person name="Wells-Bennik M.H."/>
            <person name="Krawcyk A.O."/>
            <person name="De Jong A."/>
            <person name="Holsappel S."/>
            <person name="Eijlander R.T."/>
            <person name="Kuipers O.P."/>
        </authorList>
    </citation>
    <scope>NUCLEOTIDE SEQUENCE [LARGE SCALE GENOMIC DNA]</scope>
    <source>
        <strain evidence="2 3">B4135</strain>
    </source>
</reference>
<evidence type="ECO:0000313" key="3">
    <source>
        <dbReference type="Proteomes" id="UP000075683"/>
    </source>
</evidence>
<sequence length="46" mass="4893">MGCYARKGGRSITRLYDEITGEWAASPAKPDADGKSASGDSGHHRE</sequence>
<evidence type="ECO:0000313" key="2">
    <source>
        <dbReference type="EMBL" id="KYD18128.1"/>
    </source>
</evidence>
<accession>A0A150M0N8</accession>
<protein>
    <submittedName>
        <fullName evidence="2">Uncharacterized protein</fullName>
    </submittedName>
</protein>
<comment type="caution">
    <text evidence="2">The sequence shown here is derived from an EMBL/GenBank/DDBJ whole genome shotgun (WGS) entry which is preliminary data.</text>
</comment>